<keyword evidence="1" id="KW-0449">Lipoprotein</keyword>
<dbReference type="Pfam" id="PF11102">
    <property type="entry name" value="YjbF"/>
    <property type="match status" value="1"/>
</dbReference>
<name>A0A1I2ZBR8_9GAMM</name>
<dbReference type="EMBL" id="FOPY01000003">
    <property type="protein sequence ID" value="SFH35298.1"/>
    <property type="molecule type" value="Genomic_DNA"/>
</dbReference>
<dbReference type="AlphaFoldDB" id="A0A1I2ZBR8"/>
<proteinExistence type="predicted"/>
<gene>
    <name evidence="1" type="ORF">SAMN04487959_10330</name>
</gene>
<dbReference type="Proteomes" id="UP000199040">
    <property type="component" value="Unassembled WGS sequence"/>
</dbReference>
<dbReference type="RefSeq" id="WP_177223333.1">
    <property type="nucleotide sequence ID" value="NZ_FOPY01000003.1"/>
</dbReference>
<protein>
    <submittedName>
        <fullName evidence="1">Group 4 capsule polysaccharide lipoprotein gfcB, YjbF</fullName>
    </submittedName>
</protein>
<keyword evidence="2" id="KW-1185">Reference proteome</keyword>
<reference evidence="1 2" key="1">
    <citation type="submission" date="2016-10" db="EMBL/GenBank/DDBJ databases">
        <authorList>
            <person name="de Groot N.N."/>
        </authorList>
    </citation>
    <scope>NUCLEOTIDE SEQUENCE [LARGE SCALE GENOMIC DNA]</scope>
    <source>
        <strain evidence="1 2">CGMCC 1.6848</strain>
    </source>
</reference>
<dbReference type="SUPFAM" id="SSF159270">
    <property type="entry name" value="YmcC-like"/>
    <property type="match status" value="1"/>
</dbReference>
<organism evidence="1 2">
    <name type="scientific">Modicisalibacter xianhensis</name>
    <dbReference type="NCBI Taxonomy" id="442341"/>
    <lineage>
        <taxon>Bacteria</taxon>
        <taxon>Pseudomonadati</taxon>
        <taxon>Pseudomonadota</taxon>
        <taxon>Gammaproteobacteria</taxon>
        <taxon>Oceanospirillales</taxon>
        <taxon>Halomonadaceae</taxon>
        <taxon>Modicisalibacter</taxon>
    </lineage>
</organism>
<accession>A0A1I2ZBR8</accession>
<evidence type="ECO:0000313" key="2">
    <source>
        <dbReference type="Proteomes" id="UP000199040"/>
    </source>
</evidence>
<dbReference type="InterPro" id="IPR021308">
    <property type="entry name" value="GfcB"/>
</dbReference>
<evidence type="ECO:0000313" key="1">
    <source>
        <dbReference type="EMBL" id="SFH35298.1"/>
    </source>
</evidence>
<sequence>MAQSLRTVLPDIGGTALARQATALPYASLSVDINGNRGLLIMGTQTGDTTYWQSSDSVTLALTHGGLTSTGGLKNDLVGTRYYPRVEEGTSPSTSTAPYSPWLDDAPAHYRLERSWINDQGITVHDSAEGRMHCASAAPVALPLQTRRLERCTLVHEWHTGETTTDIIWRDPVDRQPWAGRMVPWPEQHALAWRVAKPWWQPAPRQATGGAS</sequence>
<dbReference type="Gene3D" id="2.40.360.10">
    <property type="entry name" value="YmcC-like"/>
    <property type="match status" value="1"/>
</dbReference>
<dbReference type="STRING" id="442341.SAMN04487959_10330"/>
<dbReference type="InterPro" id="IPR023373">
    <property type="entry name" value="YmcC_sf"/>
</dbReference>